<feature type="transmembrane region" description="Helical" evidence="8">
    <location>
        <begin position="54"/>
        <end position="75"/>
    </location>
</feature>
<comment type="subcellular location">
    <subcellularLocation>
        <location evidence="1">Cell inner membrane</location>
        <topology evidence="1">Multi-pass membrane protein</topology>
    </subcellularLocation>
</comment>
<keyword evidence="6 8" id="KW-1133">Transmembrane helix</keyword>
<protein>
    <submittedName>
        <fullName evidence="10">Unannotated protein</fullName>
    </submittedName>
</protein>
<dbReference type="AlphaFoldDB" id="A0A6J7JLP8"/>
<feature type="transmembrane region" description="Helical" evidence="8">
    <location>
        <begin position="95"/>
        <end position="121"/>
    </location>
</feature>
<proteinExistence type="predicted"/>
<organism evidence="10">
    <name type="scientific">freshwater metagenome</name>
    <dbReference type="NCBI Taxonomy" id="449393"/>
    <lineage>
        <taxon>unclassified sequences</taxon>
        <taxon>metagenomes</taxon>
        <taxon>ecological metagenomes</taxon>
    </lineage>
</organism>
<dbReference type="PROSITE" id="PS51012">
    <property type="entry name" value="ABC_TM2"/>
    <property type="match status" value="1"/>
</dbReference>
<name>A0A6J7JLP8_9ZZZZ</name>
<evidence type="ECO:0000256" key="7">
    <source>
        <dbReference type="ARBA" id="ARBA00023136"/>
    </source>
</evidence>
<feature type="domain" description="ABC transmembrane type-2" evidence="9">
    <location>
        <begin position="55"/>
        <end position="277"/>
    </location>
</feature>
<dbReference type="InterPro" id="IPR000412">
    <property type="entry name" value="ABC_2_transport"/>
</dbReference>
<keyword evidence="2" id="KW-0813">Transport</keyword>
<dbReference type="GO" id="GO:0140359">
    <property type="term" value="F:ABC-type transporter activity"/>
    <property type="evidence" value="ECO:0007669"/>
    <property type="project" value="InterPro"/>
</dbReference>
<evidence type="ECO:0000259" key="9">
    <source>
        <dbReference type="PROSITE" id="PS51012"/>
    </source>
</evidence>
<dbReference type="Pfam" id="PF01061">
    <property type="entry name" value="ABC2_membrane"/>
    <property type="match status" value="1"/>
</dbReference>
<evidence type="ECO:0000256" key="1">
    <source>
        <dbReference type="ARBA" id="ARBA00004429"/>
    </source>
</evidence>
<feature type="transmembrane region" description="Helical" evidence="8">
    <location>
        <begin position="166"/>
        <end position="193"/>
    </location>
</feature>
<feature type="transmembrane region" description="Helical" evidence="8">
    <location>
        <begin position="141"/>
        <end position="160"/>
    </location>
</feature>
<dbReference type="PANTHER" id="PTHR30413">
    <property type="entry name" value="INNER MEMBRANE TRANSPORT PERMEASE"/>
    <property type="match status" value="1"/>
</dbReference>
<dbReference type="InterPro" id="IPR047817">
    <property type="entry name" value="ABC2_TM_bact-type"/>
</dbReference>
<dbReference type="GO" id="GO:0043190">
    <property type="term" value="C:ATP-binding cassette (ABC) transporter complex"/>
    <property type="evidence" value="ECO:0007669"/>
    <property type="project" value="InterPro"/>
</dbReference>
<dbReference type="EMBL" id="CAFBNL010000007">
    <property type="protein sequence ID" value="CAB4943394.1"/>
    <property type="molecule type" value="Genomic_DNA"/>
</dbReference>
<keyword evidence="7 8" id="KW-0472">Membrane</keyword>
<evidence type="ECO:0000256" key="5">
    <source>
        <dbReference type="ARBA" id="ARBA00022692"/>
    </source>
</evidence>
<evidence type="ECO:0000256" key="8">
    <source>
        <dbReference type="SAM" id="Phobius"/>
    </source>
</evidence>
<reference evidence="10" key="1">
    <citation type="submission" date="2020-05" db="EMBL/GenBank/DDBJ databases">
        <authorList>
            <person name="Chiriac C."/>
            <person name="Salcher M."/>
            <person name="Ghai R."/>
            <person name="Kavagutti S V."/>
        </authorList>
    </citation>
    <scope>NUCLEOTIDE SEQUENCE</scope>
</reference>
<evidence type="ECO:0000256" key="2">
    <source>
        <dbReference type="ARBA" id="ARBA00022448"/>
    </source>
</evidence>
<evidence type="ECO:0000313" key="10">
    <source>
        <dbReference type="EMBL" id="CAB4943394.1"/>
    </source>
</evidence>
<keyword evidence="3" id="KW-1003">Cell membrane</keyword>
<gene>
    <name evidence="10" type="ORF">UFOPK3789_00216</name>
</gene>
<dbReference type="PRINTS" id="PR00164">
    <property type="entry name" value="ABC2TRNSPORT"/>
</dbReference>
<evidence type="ECO:0000256" key="6">
    <source>
        <dbReference type="ARBA" id="ARBA00022989"/>
    </source>
</evidence>
<dbReference type="GO" id="GO:0015920">
    <property type="term" value="P:lipopolysaccharide transport"/>
    <property type="evidence" value="ECO:0007669"/>
    <property type="project" value="TreeGrafter"/>
</dbReference>
<dbReference type="InterPro" id="IPR013525">
    <property type="entry name" value="ABC2_TM"/>
</dbReference>
<feature type="transmembrane region" description="Helical" evidence="8">
    <location>
        <begin position="255"/>
        <end position="274"/>
    </location>
</feature>
<evidence type="ECO:0000256" key="4">
    <source>
        <dbReference type="ARBA" id="ARBA00022519"/>
    </source>
</evidence>
<keyword evidence="4" id="KW-0997">Cell inner membrane</keyword>
<dbReference type="PANTHER" id="PTHR30413:SF8">
    <property type="entry name" value="TRANSPORT PERMEASE PROTEIN"/>
    <property type="match status" value="1"/>
</dbReference>
<sequence length="285" mass="30986">MASAIPHIPESPPPEWRYRRALRVGSALRELARSRHIIVGLVIRQIRSQYSQQVLGLAWAVLAPLAQMFVFTFLLNRIGNSTFSTGGVPRPLFLYVGLTAWSFFSSSVSSAGSSLVGNPLLNKIYAPREVFPLSQVCSSGVDALASTALLPLLFLAAGRWPSSTFYWIPLLIIILAIATVAFSLTVSAVTVYVRDLRSGLPLILQLALFLTPILYPISQIPAQFRTLTVTVNPIAGVVDGIRACLFYNQAPDPTYTLLAAGSSLIYLIGGFLLFKRLETGFADVS</sequence>
<evidence type="ECO:0000256" key="3">
    <source>
        <dbReference type="ARBA" id="ARBA00022475"/>
    </source>
</evidence>
<accession>A0A6J7JLP8</accession>
<feature type="transmembrane region" description="Helical" evidence="8">
    <location>
        <begin position="200"/>
        <end position="218"/>
    </location>
</feature>
<keyword evidence="5 8" id="KW-0812">Transmembrane</keyword>